<feature type="domain" description="Pyrrolo-quinoline quinone repeat" evidence="2">
    <location>
        <begin position="109"/>
        <end position="306"/>
    </location>
</feature>
<dbReference type="Proteomes" id="UP001332243">
    <property type="component" value="Unassembled WGS sequence"/>
</dbReference>
<dbReference type="Pfam" id="PF13360">
    <property type="entry name" value="PQQ_2"/>
    <property type="match status" value="1"/>
</dbReference>
<comment type="caution">
    <text evidence="3">The sequence shown here is derived from an EMBL/GenBank/DDBJ whole genome shotgun (WGS) entry which is preliminary data.</text>
</comment>
<protein>
    <submittedName>
        <fullName evidence="3">WD40 repeat domain-containing protein</fullName>
    </submittedName>
</protein>
<dbReference type="InterPro" id="IPR001680">
    <property type="entry name" value="WD40_rpt"/>
</dbReference>
<evidence type="ECO:0000256" key="1">
    <source>
        <dbReference type="PROSITE-ProRule" id="PRU00221"/>
    </source>
</evidence>
<sequence length="330" mass="34852">MGPGLTVALGVLLAGCTAEPAAVEAPTLVVTDLPDQIDGHAVSMLAMAADGRLLAGTQDGYVLLLDTPTAAPRILHEMPGRRTFDVALSSDGSAYAATIVNTPDDFFYGRTDGSVTWQVRHDDDPRPGYYVAVSADGTHAVNLGFVATVFDLSTGAQLRELAAEEATLGSEGGEFTQFTIEGSTVTAVANQRVARWGDSPTAQVFDCFCDPRSSAISPDQRQVAFGTVDGHLLILDATSGKPLLDRTVTAAPNDRVWGVNFVEEGRSVLTGTESGLLTLWDVAGDERIATHTFAGGRVGLVIATGRADTVLVQINYDDRVDWVAVRVDRS</sequence>
<keyword evidence="4" id="KW-1185">Reference proteome</keyword>
<evidence type="ECO:0000313" key="3">
    <source>
        <dbReference type="EMBL" id="MEE6259289.1"/>
    </source>
</evidence>
<feature type="repeat" description="WD" evidence="1">
    <location>
        <begin position="249"/>
        <end position="290"/>
    </location>
</feature>
<evidence type="ECO:0000259" key="2">
    <source>
        <dbReference type="Pfam" id="PF13360"/>
    </source>
</evidence>
<dbReference type="InterPro" id="IPR011047">
    <property type="entry name" value="Quinoprotein_ADH-like_sf"/>
</dbReference>
<name>A0ABU7RS29_9ACTN</name>
<organism evidence="3 4">
    <name type="scientific">Plantactinospora sonchi</name>
    <dbReference type="NCBI Taxonomy" id="1544735"/>
    <lineage>
        <taxon>Bacteria</taxon>
        <taxon>Bacillati</taxon>
        <taxon>Actinomycetota</taxon>
        <taxon>Actinomycetes</taxon>
        <taxon>Micromonosporales</taxon>
        <taxon>Micromonosporaceae</taxon>
        <taxon>Plantactinospora</taxon>
    </lineage>
</organism>
<gene>
    <name evidence="3" type="ORF">V1633_12405</name>
</gene>
<dbReference type="Gene3D" id="2.130.10.10">
    <property type="entry name" value="YVTN repeat-like/Quinoprotein amine dehydrogenase"/>
    <property type="match status" value="2"/>
</dbReference>
<dbReference type="SUPFAM" id="SSF50998">
    <property type="entry name" value="Quinoprotein alcohol dehydrogenase-like"/>
    <property type="match status" value="1"/>
</dbReference>
<dbReference type="InterPro" id="IPR002372">
    <property type="entry name" value="PQQ_rpt_dom"/>
</dbReference>
<proteinExistence type="predicted"/>
<dbReference type="RefSeq" id="WP_331214418.1">
    <property type="nucleotide sequence ID" value="NZ_JAZGQK010000010.1"/>
</dbReference>
<dbReference type="EMBL" id="JAZGQK010000010">
    <property type="protein sequence ID" value="MEE6259289.1"/>
    <property type="molecule type" value="Genomic_DNA"/>
</dbReference>
<dbReference type="PROSITE" id="PS50082">
    <property type="entry name" value="WD_REPEATS_2"/>
    <property type="match status" value="1"/>
</dbReference>
<reference evidence="3 4" key="1">
    <citation type="submission" date="2024-01" db="EMBL/GenBank/DDBJ databases">
        <title>Genome insights into Plantactinospora sonchi sp. nov.</title>
        <authorList>
            <person name="Wang L."/>
        </authorList>
    </citation>
    <scope>NUCLEOTIDE SEQUENCE [LARGE SCALE GENOMIC DNA]</scope>
    <source>
        <strain evidence="3 4">NEAU-QY2</strain>
    </source>
</reference>
<accession>A0ABU7RS29</accession>
<evidence type="ECO:0000313" key="4">
    <source>
        <dbReference type="Proteomes" id="UP001332243"/>
    </source>
</evidence>
<keyword evidence="1" id="KW-0853">WD repeat</keyword>
<dbReference type="InterPro" id="IPR015943">
    <property type="entry name" value="WD40/YVTN_repeat-like_dom_sf"/>
</dbReference>